<evidence type="ECO:0000313" key="1">
    <source>
        <dbReference type="EMBL" id="JAD72770.1"/>
    </source>
</evidence>
<organism evidence="1">
    <name type="scientific">Arundo donax</name>
    <name type="common">Giant reed</name>
    <name type="synonym">Donax arundinaceus</name>
    <dbReference type="NCBI Taxonomy" id="35708"/>
    <lineage>
        <taxon>Eukaryota</taxon>
        <taxon>Viridiplantae</taxon>
        <taxon>Streptophyta</taxon>
        <taxon>Embryophyta</taxon>
        <taxon>Tracheophyta</taxon>
        <taxon>Spermatophyta</taxon>
        <taxon>Magnoliopsida</taxon>
        <taxon>Liliopsida</taxon>
        <taxon>Poales</taxon>
        <taxon>Poaceae</taxon>
        <taxon>PACMAD clade</taxon>
        <taxon>Arundinoideae</taxon>
        <taxon>Arundineae</taxon>
        <taxon>Arundo</taxon>
    </lineage>
</organism>
<dbReference type="EMBL" id="GBRH01225125">
    <property type="protein sequence ID" value="JAD72770.1"/>
    <property type="molecule type" value="Transcribed_RNA"/>
</dbReference>
<reference evidence="1" key="2">
    <citation type="journal article" date="2015" name="Data Brief">
        <title>Shoot transcriptome of the giant reed, Arundo donax.</title>
        <authorList>
            <person name="Barrero R.A."/>
            <person name="Guerrero F.D."/>
            <person name="Moolhuijzen P."/>
            <person name="Goolsby J.A."/>
            <person name="Tidwell J."/>
            <person name="Bellgard S.E."/>
            <person name="Bellgard M.I."/>
        </authorList>
    </citation>
    <scope>NUCLEOTIDE SEQUENCE</scope>
    <source>
        <tissue evidence="1">Shoot tissue taken approximately 20 cm above the soil surface</tissue>
    </source>
</reference>
<proteinExistence type="predicted"/>
<protein>
    <submittedName>
        <fullName evidence="1">Uncharacterized protein</fullName>
    </submittedName>
</protein>
<reference evidence="1" key="1">
    <citation type="submission" date="2014-09" db="EMBL/GenBank/DDBJ databases">
        <authorList>
            <person name="Magalhaes I.L.F."/>
            <person name="Oliveira U."/>
            <person name="Santos F.R."/>
            <person name="Vidigal T.H.D.A."/>
            <person name="Brescovit A.D."/>
            <person name="Santos A.J."/>
        </authorList>
    </citation>
    <scope>NUCLEOTIDE SEQUENCE</scope>
    <source>
        <tissue evidence="1">Shoot tissue taken approximately 20 cm above the soil surface</tissue>
    </source>
</reference>
<dbReference type="AlphaFoldDB" id="A0A0A9CHA8"/>
<accession>A0A0A9CHA8</accession>
<name>A0A0A9CHA8_ARUDO</name>
<sequence length="31" mass="3534">MSLFPLKKNILTMYNELLMASYGMLLNISIA</sequence>